<evidence type="ECO:0000313" key="8">
    <source>
        <dbReference type="EMBL" id="SNR46807.1"/>
    </source>
</evidence>
<evidence type="ECO:0000313" key="9">
    <source>
        <dbReference type="Proteomes" id="UP000198348"/>
    </source>
</evidence>
<dbReference type="InterPro" id="IPR001650">
    <property type="entry name" value="Helicase_C-like"/>
</dbReference>
<keyword evidence="9" id="KW-1185">Reference proteome</keyword>
<dbReference type="InterPro" id="IPR027417">
    <property type="entry name" value="P-loop_NTPase"/>
</dbReference>
<evidence type="ECO:0000256" key="3">
    <source>
        <dbReference type="ARBA" id="ARBA00022806"/>
    </source>
</evidence>
<dbReference type="SUPFAM" id="SSF52540">
    <property type="entry name" value="P-loop containing nucleoside triphosphate hydrolases"/>
    <property type="match status" value="1"/>
</dbReference>
<feature type="region of interest" description="Disordered" evidence="5">
    <location>
        <begin position="422"/>
        <end position="445"/>
    </location>
</feature>
<keyword evidence="1" id="KW-0547">Nucleotide-binding</keyword>
<dbReference type="Pfam" id="PF00271">
    <property type="entry name" value="Helicase_C"/>
    <property type="match status" value="1"/>
</dbReference>
<dbReference type="Gene3D" id="3.40.50.300">
    <property type="entry name" value="P-loop containing nucleotide triphosphate hydrolases"/>
    <property type="match status" value="1"/>
</dbReference>
<keyword evidence="2" id="KW-0378">Hydrolase</keyword>
<accession>A0A238WJZ7</accession>
<dbReference type="PANTHER" id="PTHR45766:SF6">
    <property type="entry name" value="SWI_SNF-RELATED MATRIX-ASSOCIATED ACTIN-DEPENDENT REGULATOR OF CHROMATIN SUBFAMILY A-LIKE PROTEIN 1"/>
    <property type="match status" value="1"/>
</dbReference>
<dbReference type="SMART" id="SM00490">
    <property type="entry name" value="HELICc"/>
    <property type="match status" value="1"/>
</dbReference>
<evidence type="ECO:0000256" key="2">
    <source>
        <dbReference type="ARBA" id="ARBA00022801"/>
    </source>
</evidence>
<keyword evidence="3" id="KW-0347">Helicase</keyword>
<dbReference type="Pfam" id="PF00270">
    <property type="entry name" value="DEAD"/>
    <property type="match status" value="1"/>
</dbReference>
<dbReference type="InterPro" id="IPR057342">
    <property type="entry name" value="DEXDc_RapA"/>
</dbReference>
<dbReference type="PROSITE" id="PS51194">
    <property type="entry name" value="HELICASE_CTER"/>
    <property type="match status" value="1"/>
</dbReference>
<dbReference type="GO" id="GO:0016787">
    <property type="term" value="F:hydrolase activity"/>
    <property type="evidence" value="ECO:0007669"/>
    <property type="project" value="UniProtKB-KW"/>
</dbReference>
<dbReference type="PROSITE" id="PS51192">
    <property type="entry name" value="HELICASE_ATP_BIND_1"/>
    <property type="match status" value="1"/>
</dbReference>
<feature type="compositionally biased region" description="Basic and acidic residues" evidence="5">
    <location>
        <begin position="433"/>
        <end position="445"/>
    </location>
</feature>
<keyword evidence="4" id="KW-0067">ATP-binding</keyword>
<gene>
    <name evidence="8" type="ORF">SAMN06265360_106249</name>
</gene>
<evidence type="ECO:0000256" key="1">
    <source>
        <dbReference type="ARBA" id="ARBA00022741"/>
    </source>
</evidence>
<name>A0A238WJZ7_9PSEU</name>
<feature type="compositionally biased region" description="Basic and acidic residues" evidence="5">
    <location>
        <begin position="744"/>
        <end position="758"/>
    </location>
</feature>
<dbReference type="CDD" id="cd18011">
    <property type="entry name" value="DEXDc_RapA"/>
    <property type="match status" value="1"/>
</dbReference>
<dbReference type="InterPro" id="IPR038718">
    <property type="entry name" value="SNF2-like_sf"/>
</dbReference>
<feature type="region of interest" description="Disordered" evidence="5">
    <location>
        <begin position="725"/>
        <end position="758"/>
    </location>
</feature>
<evidence type="ECO:0000259" key="6">
    <source>
        <dbReference type="PROSITE" id="PS51192"/>
    </source>
</evidence>
<dbReference type="InterPro" id="IPR049730">
    <property type="entry name" value="SNF2/RAD54-like_C"/>
</dbReference>
<organism evidence="8 9">
    <name type="scientific">Haloechinothrix alba</name>
    <dbReference type="NCBI Taxonomy" id="664784"/>
    <lineage>
        <taxon>Bacteria</taxon>
        <taxon>Bacillati</taxon>
        <taxon>Actinomycetota</taxon>
        <taxon>Actinomycetes</taxon>
        <taxon>Pseudonocardiales</taxon>
        <taxon>Pseudonocardiaceae</taxon>
        <taxon>Haloechinothrix</taxon>
    </lineage>
</organism>
<dbReference type="CDD" id="cd18793">
    <property type="entry name" value="SF2_C_SNF"/>
    <property type="match status" value="1"/>
</dbReference>
<evidence type="ECO:0000256" key="4">
    <source>
        <dbReference type="ARBA" id="ARBA00022840"/>
    </source>
</evidence>
<reference evidence="8 9" key="1">
    <citation type="submission" date="2017-06" db="EMBL/GenBank/DDBJ databases">
        <authorList>
            <person name="Kim H.J."/>
            <person name="Triplett B.A."/>
        </authorList>
    </citation>
    <scope>NUCLEOTIDE SEQUENCE [LARGE SCALE GENOMIC DNA]</scope>
    <source>
        <strain evidence="8 9">DSM 45207</strain>
    </source>
</reference>
<protein>
    <submittedName>
        <fullName evidence="8">SNF2 family N-terminal domain-containing protein</fullName>
    </submittedName>
</protein>
<evidence type="ECO:0000256" key="5">
    <source>
        <dbReference type="SAM" id="MobiDB-lite"/>
    </source>
</evidence>
<dbReference type="GO" id="GO:0005524">
    <property type="term" value="F:ATP binding"/>
    <property type="evidence" value="ECO:0007669"/>
    <property type="project" value="UniProtKB-KW"/>
</dbReference>
<dbReference type="Gene3D" id="3.40.50.10810">
    <property type="entry name" value="Tandem AAA-ATPase domain"/>
    <property type="match status" value="1"/>
</dbReference>
<proteinExistence type="predicted"/>
<dbReference type="GO" id="GO:0003676">
    <property type="term" value="F:nucleic acid binding"/>
    <property type="evidence" value="ECO:0007669"/>
    <property type="project" value="InterPro"/>
</dbReference>
<dbReference type="SMART" id="SM00487">
    <property type="entry name" value="DEXDc"/>
    <property type="match status" value="1"/>
</dbReference>
<dbReference type="InterPro" id="IPR014001">
    <property type="entry name" value="Helicase_ATP-bd"/>
</dbReference>
<dbReference type="OrthoDB" id="9814088at2"/>
<feature type="domain" description="Helicase ATP-binding" evidence="6">
    <location>
        <begin position="108"/>
        <end position="286"/>
    </location>
</feature>
<sequence length="948" mass="104310">MTVSYEAGSLVRSRGREWVVLPESEPEFLVLRPLGGADADVAGVFPELEEVEAATFPPPEPDDAGDAISAGLLRTALRVGFHSTAGPFRSLGGLAVEPRPYQLVPLLMALRQEVVRLLIADDVGIGKTIEAGLVASEMLAQGDARGLAVLCSPALAEQWQEELRTKFGIDAELVLPSTVTKLERNLMQTETLFDKHPYVVISTDFIKSPRRRDEFVRACPDLVIVDEAHSCVTDGDGQPGSGRTQRYDLLRKLAADTSRHMVLATATPHSGKDERFRNLLGLLDPELATIDLERQQGRERLARHFVQRQRGDIRNFLDERTPFPKDRLTREEPYALASPYRKLFDTVLDYAYEVVRDSEGGTVRQRVRYWSALALLRALASSPRAAAATLRTRARNVEAETPDEADELGRSAVMDTAYDDAGMESADATPGADDTHEAGSADPHRRRLLDMARQADKLEGTANDAKLASVISTVQGLLADGYDPIVFCRFIDTAEYVAEYLTDELADTAEVRCVTGSLPPAEREARVHALGAVEGRHALVATDCLSEGVNLQDIFQAVVHYDLAWNPTRHEQREGRVDRFGQPNETVRAVTIYGQDNPIDGVVLDVLIRKHEKIRKALGVSVPVPDSSDQVVQAVLEGVLLRRGQSEQLVLDGIGEEHRQQLEREWDSAADRERTSKTKYAQHGIKPGEVQAELDEIRAALGTSDEVEGFVAEALDALGSTRTPIDGGFTATTETLPNGLRDALTPDRKEPLPMHRDLPVPRRHAHLDRTDPNVRALAGYVLDTALDLSIEDSYRPARRCGVLRTNAVSRRTTALLVRFRMHMTIPGRAGPRAAVAEEAKVLAFRGRPDDPQWLDEDEVTALLQAQPGGNVPPDQARDFITRATDGVPALMDALNAKADELAAKLRDSHLRVRESAGQRVRRQLRVEPHKPADVLGVYVYLPIAVGGQ</sequence>
<feature type="domain" description="Helicase C-terminal" evidence="7">
    <location>
        <begin position="466"/>
        <end position="636"/>
    </location>
</feature>
<dbReference type="PANTHER" id="PTHR45766">
    <property type="entry name" value="DNA ANNEALING HELICASE AND ENDONUCLEASE ZRANB3 FAMILY MEMBER"/>
    <property type="match status" value="1"/>
</dbReference>
<dbReference type="RefSeq" id="WP_089300799.1">
    <property type="nucleotide sequence ID" value="NZ_FZNW01000006.1"/>
</dbReference>
<dbReference type="EMBL" id="FZNW01000006">
    <property type="protein sequence ID" value="SNR46807.1"/>
    <property type="molecule type" value="Genomic_DNA"/>
</dbReference>
<evidence type="ECO:0000259" key="7">
    <source>
        <dbReference type="PROSITE" id="PS51194"/>
    </source>
</evidence>
<dbReference type="Proteomes" id="UP000198348">
    <property type="component" value="Unassembled WGS sequence"/>
</dbReference>
<dbReference type="AlphaFoldDB" id="A0A238WJZ7"/>
<dbReference type="InterPro" id="IPR011545">
    <property type="entry name" value="DEAD/DEAH_box_helicase_dom"/>
</dbReference>